<gene>
    <name evidence="1" type="ORF">GGI18_003659</name>
</gene>
<accession>A0ACC1KB46</accession>
<sequence length="167" mass="18943">MNLGVLEFAFSQFQAALGLFQSVFETSQSSQGSFKRLVEVGRVVLITHGEDAGKIATIVDIVDHNRAIVDGPTTDVKRQIITYKNVVLTDIVVKGLPRTIGTKALAKFLEKEQVVEAWQKTAWAQKLEARKRRANMSDFDRFKLMRLKKQQRDIVNRQSAVLRKERA</sequence>
<evidence type="ECO:0000313" key="2">
    <source>
        <dbReference type="Proteomes" id="UP001140066"/>
    </source>
</evidence>
<dbReference type="Proteomes" id="UP001140066">
    <property type="component" value="Unassembled WGS sequence"/>
</dbReference>
<protein>
    <submittedName>
        <fullName evidence="1">Uncharacterized protein</fullName>
    </submittedName>
</protein>
<organism evidence="1 2">
    <name type="scientific">Coemansia linderi</name>
    <dbReference type="NCBI Taxonomy" id="2663919"/>
    <lineage>
        <taxon>Eukaryota</taxon>
        <taxon>Fungi</taxon>
        <taxon>Fungi incertae sedis</taxon>
        <taxon>Zoopagomycota</taxon>
        <taxon>Kickxellomycotina</taxon>
        <taxon>Kickxellomycetes</taxon>
        <taxon>Kickxellales</taxon>
        <taxon>Kickxellaceae</taxon>
        <taxon>Coemansia</taxon>
    </lineage>
</organism>
<dbReference type="EMBL" id="JANBUK010001352">
    <property type="protein sequence ID" value="KAJ2782052.1"/>
    <property type="molecule type" value="Genomic_DNA"/>
</dbReference>
<evidence type="ECO:0000313" key="1">
    <source>
        <dbReference type="EMBL" id="KAJ2782052.1"/>
    </source>
</evidence>
<comment type="caution">
    <text evidence="1">The sequence shown here is derived from an EMBL/GenBank/DDBJ whole genome shotgun (WGS) entry which is preliminary data.</text>
</comment>
<proteinExistence type="predicted"/>
<keyword evidence="2" id="KW-1185">Reference proteome</keyword>
<name>A0ACC1KB46_9FUNG</name>
<reference evidence="1" key="1">
    <citation type="submission" date="2022-07" db="EMBL/GenBank/DDBJ databases">
        <title>Phylogenomic reconstructions and comparative analyses of Kickxellomycotina fungi.</title>
        <authorList>
            <person name="Reynolds N.K."/>
            <person name="Stajich J.E."/>
            <person name="Barry K."/>
            <person name="Grigoriev I.V."/>
            <person name="Crous P."/>
            <person name="Smith M.E."/>
        </authorList>
    </citation>
    <scope>NUCLEOTIDE SEQUENCE</scope>
    <source>
        <strain evidence="1">BCRC 34191</strain>
    </source>
</reference>